<comment type="caution">
    <text evidence="1">The sequence shown here is derived from an EMBL/GenBank/DDBJ whole genome shotgun (WGS) entry which is preliminary data.</text>
</comment>
<proteinExistence type="predicted"/>
<accession>A0ABT5J1X8</accession>
<keyword evidence="2" id="KW-1185">Reference proteome</keyword>
<dbReference type="EMBL" id="JAQQLF010000019">
    <property type="protein sequence ID" value="MDC7718368.1"/>
    <property type="molecule type" value="Genomic_DNA"/>
</dbReference>
<dbReference type="Proteomes" id="UP001219956">
    <property type="component" value="Unassembled WGS sequence"/>
</dbReference>
<gene>
    <name evidence="1" type="ORF">PQU95_14240</name>
</gene>
<dbReference type="RefSeq" id="WP_272752616.1">
    <property type="nucleotide sequence ID" value="NZ_JAQQLF010000019.1"/>
</dbReference>
<name>A0ABT5J1X8_9NEIS</name>
<protein>
    <submittedName>
        <fullName evidence="1">Uncharacterized protein</fullName>
    </submittedName>
</protein>
<evidence type="ECO:0000313" key="1">
    <source>
        <dbReference type="EMBL" id="MDC7718368.1"/>
    </source>
</evidence>
<organism evidence="1 2">
    <name type="scientific">Vogesella aquatica</name>
    <dbReference type="NCBI Taxonomy" id="2984206"/>
    <lineage>
        <taxon>Bacteria</taxon>
        <taxon>Pseudomonadati</taxon>
        <taxon>Pseudomonadota</taxon>
        <taxon>Betaproteobacteria</taxon>
        <taxon>Neisseriales</taxon>
        <taxon>Chromobacteriaceae</taxon>
        <taxon>Vogesella</taxon>
    </lineage>
</organism>
<reference evidence="1 2" key="1">
    <citation type="submission" date="2023-01" db="EMBL/GenBank/DDBJ databases">
        <title>Novel species of the genus Vogesella isolated from rivers.</title>
        <authorList>
            <person name="Lu H."/>
        </authorList>
    </citation>
    <scope>NUCLEOTIDE SEQUENCE [LARGE SCALE GENOMIC DNA]</scope>
    <source>
        <strain evidence="1 2">DC21W</strain>
    </source>
</reference>
<sequence>MPQDKMDDALDAYLRLLDSKGADAGVIAYRRRILARLNQILRSQRGGTDIYRAAVDALLSLCPPGDRAGAMTAAREYYYFWLDDVKKLAALNARDGFTTHHIRLPAHGSFESLQQRMLSDGFSSYPPSLDIYLGQLYELGSDESMLAERGELIRPLLYLLHGHPHHPDSFRTAIDAMLLHLGDSQARDTFLIIAREFFYYWISFPDAGVRAAPRPA</sequence>
<evidence type="ECO:0000313" key="2">
    <source>
        <dbReference type="Proteomes" id="UP001219956"/>
    </source>
</evidence>